<dbReference type="InterPro" id="IPR019385">
    <property type="entry name" value="PHAX_RNA-binding_domain"/>
</dbReference>
<comment type="similarity">
    <text evidence="3">Belongs to the PHAX family.</text>
</comment>
<gene>
    <name evidence="13" type="ORF">CYMTET_32226</name>
</gene>
<evidence type="ECO:0000256" key="2">
    <source>
        <dbReference type="ARBA" id="ARBA00004496"/>
    </source>
</evidence>
<keyword evidence="9" id="KW-0539">Nucleus</keyword>
<evidence type="ECO:0000256" key="9">
    <source>
        <dbReference type="ARBA" id="ARBA00023242"/>
    </source>
</evidence>
<sequence>MDLQSLLEGDEVMDLSDCEDDAPAPTPCGQHKLASSQKEPVPLAREKNIPSPGESSALQQTTLVNSEESGRRLPNYADLLDVEPREKLTQNEECDASVKQTKQQSLPGSRGKAGNENIPLWHMYNPKDDAAARKICKMLDEKKVHQVRLVIARFGLSLAQEVLKETLKIEAAGGMKCDNEQMGRRRSAGGVFFTILKRHKSKGEVEEVYKVAAKEEKALKVNQRAAKGAKGGKGAYGGKGGREGKGSSLPDGNFKRRPVGETGADTCDVE</sequence>
<dbReference type="InterPro" id="IPR038092">
    <property type="entry name" value="PHAX_RNA-binding_sf"/>
</dbReference>
<evidence type="ECO:0000256" key="7">
    <source>
        <dbReference type="ARBA" id="ARBA00022884"/>
    </source>
</evidence>
<evidence type="ECO:0000313" key="13">
    <source>
        <dbReference type="EMBL" id="KAK3258745.1"/>
    </source>
</evidence>
<keyword evidence="8" id="KW-0653">Protein transport</keyword>
<feature type="compositionally biased region" description="Polar residues" evidence="11">
    <location>
        <begin position="53"/>
        <end position="67"/>
    </location>
</feature>
<dbReference type="InterPro" id="IPR039047">
    <property type="entry name" value="PHAX"/>
</dbReference>
<keyword evidence="5" id="KW-0813">Transport</keyword>
<dbReference type="AlphaFoldDB" id="A0AAE0FFG5"/>
<dbReference type="GO" id="GO:0005634">
    <property type="term" value="C:nucleus"/>
    <property type="evidence" value="ECO:0007669"/>
    <property type="project" value="UniProtKB-SubCell"/>
</dbReference>
<name>A0AAE0FFG5_9CHLO</name>
<keyword evidence="7" id="KW-0694">RNA-binding</keyword>
<feature type="domain" description="Phosphorylated adapter RNA export protein RNA-binding" evidence="12">
    <location>
        <begin position="132"/>
        <end position="211"/>
    </location>
</feature>
<evidence type="ECO:0000256" key="10">
    <source>
        <dbReference type="ARBA" id="ARBA00030834"/>
    </source>
</evidence>
<dbReference type="Gene3D" id="1.10.10.1440">
    <property type="entry name" value="PHAX RNA-binding domain"/>
    <property type="match status" value="1"/>
</dbReference>
<accession>A0AAE0FFG5</accession>
<evidence type="ECO:0000256" key="3">
    <source>
        <dbReference type="ARBA" id="ARBA00006094"/>
    </source>
</evidence>
<dbReference type="Pfam" id="PF10258">
    <property type="entry name" value="PHAX_RNA-bd"/>
    <property type="match status" value="1"/>
</dbReference>
<evidence type="ECO:0000256" key="1">
    <source>
        <dbReference type="ARBA" id="ARBA00004123"/>
    </source>
</evidence>
<proteinExistence type="inferred from homology"/>
<evidence type="ECO:0000259" key="12">
    <source>
        <dbReference type="Pfam" id="PF10258"/>
    </source>
</evidence>
<dbReference type="GO" id="GO:0006408">
    <property type="term" value="P:snRNA export from nucleus"/>
    <property type="evidence" value="ECO:0007669"/>
    <property type="project" value="InterPro"/>
</dbReference>
<evidence type="ECO:0000313" key="14">
    <source>
        <dbReference type="Proteomes" id="UP001190700"/>
    </source>
</evidence>
<keyword evidence="14" id="KW-1185">Reference proteome</keyword>
<reference evidence="13 14" key="1">
    <citation type="journal article" date="2015" name="Genome Biol. Evol.">
        <title>Comparative Genomics of a Bacterivorous Green Alga Reveals Evolutionary Causalities and Consequences of Phago-Mixotrophic Mode of Nutrition.</title>
        <authorList>
            <person name="Burns J.A."/>
            <person name="Paasch A."/>
            <person name="Narechania A."/>
            <person name="Kim E."/>
        </authorList>
    </citation>
    <scope>NUCLEOTIDE SEQUENCE [LARGE SCALE GENOMIC DNA]</scope>
    <source>
        <strain evidence="13 14">PLY_AMNH</strain>
    </source>
</reference>
<dbReference type="GO" id="GO:0003723">
    <property type="term" value="F:RNA binding"/>
    <property type="evidence" value="ECO:0007669"/>
    <property type="project" value="UniProtKB-KW"/>
</dbReference>
<evidence type="ECO:0000256" key="6">
    <source>
        <dbReference type="ARBA" id="ARBA00022490"/>
    </source>
</evidence>
<feature type="region of interest" description="Disordered" evidence="11">
    <location>
        <begin position="88"/>
        <end position="120"/>
    </location>
</feature>
<evidence type="ECO:0000256" key="8">
    <source>
        <dbReference type="ARBA" id="ARBA00022927"/>
    </source>
</evidence>
<comment type="subcellular location">
    <subcellularLocation>
        <location evidence="2">Cytoplasm</location>
    </subcellularLocation>
    <subcellularLocation>
        <location evidence="1">Nucleus</location>
    </subcellularLocation>
</comment>
<evidence type="ECO:0000256" key="11">
    <source>
        <dbReference type="SAM" id="MobiDB-lite"/>
    </source>
</evidence>
<feature type="region of interest" description="Disordered" evidence="11">
    <location>
        <begin position="220"/>
        <end position="270"/>
    </location>
</feature>
<feature type="compositionally biased region" description="Acidic residues" evidence="11">
    <location>
        <begin position="8"/>
        <end position="22"/>
    </location>
</feature>
<evidence type="ECO:0000256" key="5">
    <source>
        <dbReference type="ARBA" id="ARBA00022448"/>
    </source>
</evidence>
<keyword evidence="6" id="KW-0963">Cytoplasm</keyword>
<protein>
    <recommendedName>
        <fullName evidence="4">Phosphorylated adapter RNA export protein</fullName>
    </recommendedName>
    <alternativeName>
        <fullName evidence="10">RNA U small nuclear RNA export adapter protein</fullName>
    </alternativeName>
</protein>
<comment type="caution">
    <text evidence="13">The sequence shown here is derived from an EMBL/GenBank/DDBJ whole genome shotgun (WGS) entry which is preliminary data.</text>
</comment>
<feature type="compositionally biased region" description="Gly residues" evidence="11">
    <location>
        <begin position="229"/>
        <end position="239"/>
    </location>
</feature>
<dbReference type="GO" id="GO:0015031">
    <property type="term" value="P:protein transport"/>
    <property type="evidence" value="ECO:0007669"/>
    <property type="project" value="UniProtKB-KW"/>
</dbReference>
<dbReference type="EMBL" id="LGRX02019289">
    <property type="protein sequence ID" value="KAK3258745.1"/>
    <property type="molecule type" value="Genomic_DNA"/>
</dbReference>
<dbReference type="PANTHER" id="PTHR13135:SF0">
    <property type="entry name" value="PHOSPHORYLATED ADAPTER RNA EXPORT PROTEIN"/>
    <property type="match status" value="1"/>
</dbReference>
<dbReference type="GO" id="GO:0005737">
    <property type="term" value="C:cytoplasm"/>
    <property type="evidence" value="ECO:0007669"/>
    <property type="project" value="UniProtKB-SubCell"/>
</dbReference>
<feature type="region of interest" description="Disordered" evidence="11">
    <location>
        <begin position="1"/>
        <end position="72"/>
    </location>
</feature>
<feature type="compositionally biased region" description="Polar residues" evidence="11">
    <location>
        <begin position="98"/>
        <end position="107"/>
    </location>
</feature>
<dbReference type="PANTHER" id="PTHR13135">
    <property type="entry name" value="CYTOSOLIC RESINIFERATOXIN BINDING PROTEIN RBP-26"/>
    <property type="match status" value="1"/>
</dbReference>
<organism evidence="13 14">
    <name type="scientific">Cymbomonas tetramitiformis</name>
    <dbReference type="NCBI Taxonomy" id="36881"/>
    <lineage>
        <taxon>Eukaryota</taxon>
        <taxon>Viridiplantae</taxon>
        <taxon>Chlorophyta</taxon>
        <taxon>Pyramimonadophyceae</taxon>
        <taxon>Pyramimonadales</taxon>
        <taxon>Pyramimonadaceae</taxon>
        <taxon>Cymbomonas</taxon>
    </lineage>
</organism>
<dbReference type="Proteomes" id="UP001190700">
    <property type="component" value="Unassembled WGS sequence"/>
</dbReference>
<evidence type="ECO:0000256" key="4">
    <source>
        <dbReference type="ARBA" id="ARBA00016856"/>
    </source>
</evidence>